<dbReference type="InterPro" id="IPR021451">
    <property type="entry name" value="DUF3102"/>
</dbReference>
<proteinExistence type="predicted"/>
<evidence type="ECO:0000313" key="2">
    <source>
        <dbReference type="EMBL" id="CQR71361.1"/>
    </source>
</evidence>
<dbReference type="GO" id="GO:0004386">
    <property type="term" value="F:helicase activity"/>
    <property type="evidence" value="ECO:0007669"/>
    <property type="project" value="UniProtKB-KW"/>
</dbReference>
<keyword evidence="2" id="KW-0547">Nucleotide-binding</keyword>
<dbReference type="AlphaFoldDB" id="A0A0U1KVG2"/>
<dbReference type="Proteomes" id="UP000049855">
    <property type="component" value="Unassembled WGS sequence"/>
</dbReference>
<keyword evidence="2" id="KW-0067">ATP-binding</keyword>
<sequence length="293" mass="32854">MNEVATRTPDVIAVEIRSIDSHARSVLLISCLEIGQRLVEAKDLLPHGEWGDWLKGAVNYSQSTANNLMQLYREYGDGKFTTLGNLSYTKAIALLGVPEEEREDFAKTNDIENKSAREIQRLIKERDNISAERDTLKKENTALQSALKDEKKQAKANVKRLTAMLVEAKENGSSDTKVQELEQELQAANEQVKKLTDQLNEPITIEAAVVDKVPAEIEQELAELRQKTQELEAQNKQQDSPAIHKYGVYFEALVSGFRNLLGSLAEVHETNPELHEKYRGAVIALIGKMSDKL</sequence>
<dbReference type="Pfam" id="PF11300">
    <property type="entry name" value="DUF3102"/>
    <property type="match status" value="1"/>
</dbReference>
<name>A0A0U1KVG2_9FIRM</name>
<accession>A0A0U1KVG2</accession>
<protein>
    <submittedName>
        <fullName evidence="2">Protein export cytoplasm protein SecA ATPase RNA helicase (TC 3.A.5.1.1)</fullName>
    </submittedName>
</protein>
<feature type="coiled-coil region" evidence="1">
    <location>
        <begin position="119"/>
        <end position="237"/>
    </location>
</feature>
<keyword evidence="2" id="KW-0347">Helicase</keyword>
<evidence type="ECO:0000256" key="1">
    <source>
        <dbReference type="SAM" id="Coils"/>
    </source>
</evidence>
<keyword evidence="1" id="KW-0175">Coiled coil</keyword>
<reference evidence="3" key="1">
    <citation type="submission" date="2015-03" db="EMBL/GenBank/DDBJ databases">
        <authorList>
            <person name="Nijsse Bart"/>
        </authorList>
    </citation>
    <scope>NUCLEOTIDE SEQUENCE [LARGE SCALE GENOMIC DNA]</scope>
</reference>
<evidence type="ECO:0000313" key="3">
    <source>
        <dbReference type="Proteomes" id="UP000049855"/>
    </source>
</evidence>
<organism evidence="2 3">
    <name type="scientific">Sporomusa ovata</name>
    <dbReference type="NCBI Taxonomy" id="2378"/>
    <lineage>
        <taxon>Bacteria</taxon>
        <taxon>Bacillati</taxon>
        <taxon>Bacillota</taxon>
        <taxon>Negativicutes</taxon>
        <taxon>Selenomonadales</taxon>
        <taxon>Sporomusaceae</taxon>
        <taxon>Sporomusa</taxon>
    </lineage>
</organism>
<dbReference type="RefSeq" id="WP_021167465.1">
    <property type="nucleotide sequence ID" value="NZ_CTRP01000004.1"/>
</dbReference>
<dbReference type="EMBL" id="CTRP01000004">
    <property type="protein sequence ID" value="CQR71361.1"/>
    <property type="molecule type" value="Genomic_DNA"/>
</dbReference>
<keyword evidence="3" id="KW-1185">Reference proteome</keyword>
<gene>
    <name evidence="2" type="ORF">SpAn4DRAFT_3866</name>
</gene>
<keyword evidence="2" id="KW-0378">Hydrolase</keyword>
<dbReference type="SUPFAM" id="SSF58100">
    <property type="entry name" value="Bacterial hemolysins"/>
    <property type="match status" value="1"/>
</dbReference>